<dbReference type="AlphaFoldDB" id="A0A0A9B2L7"/>
<dbReference type="EMBL" id="GBRH01239661">
    <property type="protein sequence ID" value="JAD58234.1"/>
    <property type="molecule type" value="Transcribed_RNA"/>
</dbReference>
<reference evidence="1" key="1">
    <citation type="submission" date="2014-09" db="EMBL/GenBank/DDBJ databases">
        <authorList>
            <person name="Magalhaes I.L.F."/>
            <person name="Oliveira U."/>
            <person name="Santos F.R."/>
            <person name="Vidigal T.H.D.A."/>
            <person name="Brescovit A.D."/>
            <person name="Santos A.J."/>
        </authorList>
    </citation>
    <scope>NUCLEOTIDE SEQUENCE</scope>
    <source>
        <tissue evidence="1">Shoot tissue taken approximately 20 cm above the soil surface</tissue>
    </source>
</reference>
<reference evidence="1" key="2">
    <citation type="journal article" date="2015" name="Data Brief">
        <title>Shoot transcriptome of the giant reed, Arundo donax.</title>
        <authorList>
            <person name="Barrero R.A."/>
            <person name="Guerrero F.D."/>
            <person name="Moolhuijzen P."/>
            <person name="Goolsby J.A."/>
            <person name="Tidwell J."/>
            <person name="Bellgard S.E."/>
            <person name="Bellgard M.I."/>
        </authorList>
    </citation>
    <scope>NUCLEOTIDE SEQUENCE</scope>
    <source>
        <tissue evidence="1">Shoot tissue taken approximately 20 cm above the soil surface</tissue>
    </source>
</reference>
<organism evidence="1">
    <name type="scientific">Arundo donax</name>
    <name type="common">Giant reed</name>
    <name type="synonym">Donax arundinaceus</name>
    <dbReference type="NCBI Taxonomy" id="35708"/>
    <lineage>
        <taxon>Eukaryota</taxon>
        <taxon>Viridiplantae</taxon>
        <taxon>Streptophyta</taxon>
        <taxon>Embryophyta</taxon>
        <taxon>Tracheophyta</taxon>
        <taxon>Spermatophyta</taxon>
        <taxon>Magnoliopsida</taxon>
        <taxon>Liliopsida</taxon>
        <taxon>Poales</taxon>
        <taxon>Poaceae</taxon>
        <taxon>PACMAD clade</taxon>
        <taxon>Arundinoideae</taxon>
        <taxon>Arundineae</taxon>
        <taxon>Arundo</taxon>
    </lineage>
</organism>
<accession>A0A0A9B2L7</accession>
<proteinExistence type="predicted"/>
<evidence type="ECO:0000313" key="1">
    <source>
        <dbReference type="EMBL" id="JAD58234.1"/>
    </source>
</evidence>
<protein>
    <submittedName>
        <fullName evidence="1">Uncharacterized protein</fullName>
    </submittedName>
</protein>
<name>A0A0A9B2L7_ARUDO</name>
<sequence>MVKLNKISSSRLPRDSRKLRIMNTLNVTLKCFSATKP</sequence>